<feature type="transmembrane region" description="Helical" evidence="10">
    <location>
        <begin position="146"/>
        <end position="164"/>
    </location>
</feature>
<feature type="transmembrane region" description="Helical" evidence="10">
    <location>
        <begin position="170"/>
        <end position="192"/>
    </location>
</feature>
<dbReference type="OrthoDB" id="434092at2759"/>
<evidence type="ECO:0000256" key="5">
    <source>
        <dbReference type="ARBA" id="ARBA00022832"/>
    </source>
</evidence>
<keyword evidence="3 10" id="KW-0808">Transferase</keyword>
<evidence type="ECO:0000256" key="1">
    <source>
        <dbReference type="ARBA" id="ARBA00004141"/>
    </source>
</evidence>
<keyword evidence="6 10" id="KW-1133">Transmembrane helix</keyword>
<gene>
    <name evidence="11" type="ORF">HUG17_9997</name>
</gene>
<keyword evidence="2 10" id="KW-0444">Lipid biosynthesis</keyword>
<evidence type="ECO:0000256" key="3">
    <source>
        <dbReference type="ARBA" id="ARBA00022679"/>
    </source>
</evidence>
<dbReference type="AlphaFoldDB" id="A0A9D4P342"/>
<dbReference type="GO" id="GO:0019367">
    <property type="term" value="P:fatty acid elongation, saturated fatty acid"/>
    <property type="evidence" value="ECO:0007669"/>
    <property type="project" value="TreeGrafter"/>
</dbReference>
<evidence type="ECO:0000256" key="10">
    <source>
        <dbReference type="RuleBase" id="RU361115"/>
    </source>
</evidence>
<feature type="transmembrane region" description="Helical" evidence="10">
    <location>
        <begin position="232"/>
        <end position="253"/>
    </location>
</feature>
<protein>
    <recommendedName>
        <fullName evidence="10">Elongation of very long chain fatty acids protein</fullName>
        <ecNumber evidence="10">2.3.1.199</ecNumber>
    </recommendedName>
    <alternativeName>
        <fullName evidence="10">Very-long-chain 3-oxoacyl-CoA synthase</fullName>
    </alternativeName>
</protein>
<dbReference type="EC" id="2.3.1.199" evidence="10"/>
<dbReference type="InterPro" id="IPR002076">
    <property type="entry name" value="ELO_fam"/>
</dbReference>
<evidence type="ECO:0000313" key="11">
    <source>
        <dbReference type="EMBL" id="KAH7643306.1"/>
    </source>
</evidence>
<comment type="similarity">
    <text evidence="10">Belongs to the ELO family.</text>
</comment>
<comment type="subcellular location">
    <subcellularLocation>
        <location evidence="1">Membrane</location>
        <topology evidence="1">Multi-pass membrane protein</topology>
    </subcellularLocation>
</comment>
<dbReference type="Proteomes" id="UP000828236">
    <property type="component" value="Unassembled WGS sequence"/>
</dbReference>
<organism evidence="11">
    <name type="scientific">Dermatophagoides farinae</name>
    <name type="common">American house dust mite</name>
    <dbReference type="NCBI Taxonomy" id="6954"/>
    <lineage>
        <taxon>Eukaryota</taxon>
        <taxon>Metazoa</taxon>
        <taxon>Ecdysozoa</taxon>
        <taxon>Arthropoda</taxon>
        <taxon>Chelicerata</taxon>
        <taxon>Arachnida</taxon>
        <taxon>Acari</taxon>
        <taxon>Acariformes</taxon>
        <taxon>Sarcoptiformes</taxon>
        <taxon>Astigmata</taxon>
        <taxon>Psoroptidia</taxon>
        <taxon>Analgoidea</taxon>
        <taxon>Pyroglyphidae</taxon>
        <taxon>Dermatophagoidinae</taxon>
        <taxon>Dermatophagoides</taxon>
    </lineage>
</organism>
<reference evidence="11" key="2">
    <citation type="journal article" date="2021" name="World Allergy Organ. J.">
        <title>Chromosome-level assembly of Dermatophagoides farinae genome and transcriptome reveals two novel allergens Der f 37 and Der f 39.</title>
        <authorList>
            <person name="Chen J."/>
            <person name="Cai Z."/>
            <person name="Fan D."/>
            <person name="Hu J."/>
            <person name="Hou Y."/>
            <person name="He Y."/>
            <person name="Zhang Z."/>
            <person name="Zhao Z."/>
            <person name="Gao P."/>
            <person name="Hu W."/>
            <person name="Sun J."/>
            <person name="Li J."/>
            <person name="Ji K."/>
        </authorList>
    </citation>
    <scope>NUCLEOTIDE SEQUENCE</scope>
    <source>
        <strain evidence="11">JKM2019</strain>
    </source>
</reference>
<comment type="catalytic activity">
    <reaction evidence="10">
        <text>a very-long-chain acyl-CoA + malonyl-CoA + H(+) = a very-long-chain 3-oxoacyl-CoA + CO2 + CoA</text>
        <dbReference type="Rhea" id="RHEA:32727"/>
        <dbReference type="ChEBI" id="CHEBI:15378"/>
        <dbReference type="ChEBI" id="CHEBI:16526"/>
        <dbReference type="ChEBI" id="CHEBI:57287"/>
        <dbReference type="ChEBI" id="CHEBI:57384"/>
        <dbReference type="ChEBI" id="CHEBI:90725"/>
        <dbReference type="ChEBI" id="CHEBI:90736"/>
        <dbReference type="EC" id="2.3.1.199"/>
    </reaction>
</comment>
<evidence type="ECO:0000256" key="8">
    <source>
        <dbReference type="ARBA" id="ARBA00023136"/>
    </source>
</evidence>
<dbReference type="Pfam" id="PF01151">
    <property type="entry name" value="ELO"/>
    <property type="match status" value="1"/>
</dbReference>
<accession>A0A9D4P342</accession>
<reference evidence="11" key="1">
    <citation type="submission" date="2020-06" db="EMBL/GenBank/DDBJ databases">
        <authorList>
            <person name="Ji K."/>
            <person name="Li J."/>
        </authorList>
    </citation>
    <scope>NUCLEOTIDE SEQUENCE</scope>
    <source>
        <strain evidence="11">JKM2019</strain>
        <tissue evidence="11">Whole body</tissue>
    </source>
</reference>
<evidence type="ECO:0000256" key="2">
    <source>
        <dbReference type="ARBA" id="ARBA00022516"/>
    </source>
</evidence>
<feature type="transmembrane region" description="Helical" evidence="10">
    <location>
        <begin position="23"/>
        <end position="42"/>
    </location>
</feature>
<feature type="transmembrane region" description="Helical" evidence="10">
    <location>
        <begin position="63"/>
        <end position="82"/>
    </location>
</feature>
<keyword evidence="8 10" id="KW-0472">Membrane</keyword>
<dbReference type="GO" id="GO:0042761">
    <property type="term" value="P:very long-chain fatty acid biosynthetic process"/>
    <property type="evidence" value="ECO:0007669"/>
    <property type="project" value="TreeGrafter"/>
</dbReference>
<dbReference type="PANTHER" id="PTHR11157:SF69">
    <property type="entry name" value="ELONGATION OF VERY LONG CHAIN FATTY ACIDS PROTEIN 7"/>
    <property type="match status" value="1"/>
</dbReference>
<feature type="transmembrane region" description="Helical" evidence="10">
    <location>
        <begin position="114"/>
        <end position="134"/>
    </location>
</feature>
<comment type="caution">
    <text evidence="11">The sequence shown here is derived from an EMBL/GenBank/DDBJ whole genome shotgun (WGS) entry which is preliminary data.</text>
</comment>
<evidence type="ECO:0000256" key="6">
    <source>
        <dbReference type="ARBA" id="ARBA00022989"/>
    </source>
</evidence>
<dbReference type="EMBL" id="SDOV01000003">
    <property type="protein sequence ID" value="KAH7643306.1"/>
    <property type="molecule type" value="Genomic_DNA"/>
</dbReference>
<feature type="transmembrane region" description="Helical" evidence="10">
    <location>
        <begin position="204"/>
        <end position="226"/>
    </location>
</feature>
<dbReference type="PANTHER" id="PTHR11157">
    <property type="entry name" value="FATTY ACID ACYL TRANSFERASE-RELATED"/>
    <property type="match status" value="1"/>
</dbReference>
<dbReference type="GO" id="GO:0030148">
    <property type="term" value="P:sphingolipid biosynthetic process"/>
    <property type="evidence" value="ECO:0007669"/>
    <property type="project" value="TreeGrafter"/>
</dbReference>
<keyword evidence="7 10" id="KW-0443">Lipid metabolism</keyword>
<dbReference type="GO" id="GO:0005789">
    <property type="term" value="C:endoplasmic reticulum membrane"/>
    <property type="evidence" value="ECO:0007669"/>
    <property type="project" value="TreeGrafter"/>
</dbReference>
<dbReference type="GO" id="GO:0034626">
    <property type="term" value="P:fatty acid elongation, polyunsaturated fatty acid"/>
    <property type="evidence" value="ECO:0007669"/>
    <property type="project" value="TreeGrafter"/>
</dbReference>
<keyword evidence="5 10" id="KW-0276">Fatty acid metabolism</keyword>
<keyword evidence="9 10" id="KW-0275">Fatty acid biosynthesis</keyword>
<name>A0A9D4P342_DERFA</name>
<evidence type="ECO:0000256" key="4">
    <source>
        <dbReference type="ARBA" id="ARBA00022692"/>
    </source>
</evidence>
<proteinExistence type="inferred from homology"/>
<evidence type="ECO:0000256" key="9">
    <source>
        <dbReference type="ARBA" id="ARBA00023160"/>
    </source>
</evidence>
<sequence>MLESLIWPYEWLMSKSDPRTSDWPLIGSPFPIWSIILCYIYVVKSLGPRLMKNRPPMRIESIIIVYNILMVIASAGFFHYGGQLTYIPPGGNFSIICERVDYTVTDKNMRLLHLSWWLMILKMIEFLDTIFFVLRKKSQQISALHVTHHSLVPWGIWIGLKFGAGGHNAFVPLINLFVHMIMYSYYCLAAFGPRLRRYLWWKRYLTQLQMIQFAIAIIHSCIPLIMDCGFQPFFAYAMIAHAILFWIMFYNFYCKSYYSTAISINNNNNNNNNNQSENIIQQHQKPE</sequence>
<dbReference type="GO" id="GO:0009922">
    <property type="term" value="F:fatty acid elongase activity"/>
    <property type="evidence" value="ECO:0007669"/>
    <property type="project" value="UniProtKB-EC"/>
</dbReference>
<keyword evidence="4 10" id="KW-0812">Transmembrane</keyword>
<dbReference type="GO" id="GO:0034625">
    <property type="term" value="P:fatty acid elongation, monounsaturated fatty acid"/>
    <property type="evidence" value="ECO:0007669"/>
    <property type="project" value="TreeGrafter"/>
</dbReference>
<evidence type="ECO:0000256" key="7">
    <source>
        <dbReference type="ARBA" id="ARBA00023098"/>
    </source>
</evidence>